<feature type="region of interest" description="Disordered" evidence="1">
    <location>
        <begin position="147"/>
        <end position="193"/>
    </location>
</feature>
<name>A0A0H5RFE5_9EUKA</name>
<protein>
    <submittedName>
        <fullName evidence="2">Uncharacterized protein</fullName>
    </submittedName>
</protein>
<accession>A0A0H5RFE5</accession>
<sequence length="193" mass="21392">AMVCFLEIPENFAMVEGKAAQNKAMVAGQKLSKTAGFQAMASFVVDFTQSRPWTAAVAKSRYASYRKRYKNAKKMPQPGPTGHGITDVDRKKNIATTIEQKLESLCPYFDRMDKVLGHRQNVTPSTIVEVGGVRGDFWNEVRHFSSEEGATDVSSSDSSLQTPQEQHSDLDETIQPIPRHASKRPPESSKSES</sequence>
<feature type="compositionally biased region" description="Basic and acidic residues" evidence="1">
    <location>
        <begin position="184"/>
        <end position="193"/>
    </location>
</feature>
<organism evidence="2">
    <name type="scientific">Spongospora subterranea</name>
    <dbReference type="NCBI Taxonomy" id="70186"/>
    <lineage>
        <taxon>Eukaryota</taxon>
        <taxon>Sar</taxon>
        <taxon>Rhizaria</taxon>
        <taxon>Endomyxa</taxon>
        <taxon>Phytomyxea</taxon>
        <taxon>Plasmodiophorida</taxon>
        <taxon>Plasmodiophoridae</taxon>
        <taxon>Spongospora</taxon>
    </lineage>
</organism>
<evidence type="ECO:0000256" key="1">
    <source>
        <dbReference type="SAM" id="MobiDB-lite"/>
    </source>
</evidence>
<feature type="non-terminal residue" evidence="2">
    <location>
        <position position="1"/>
    </location>
</feature>
<feature type="compositionally biased region" description="Polar residues" evidence="1">
    <location>
        <begin position="152"/>
        <end position="165"/>
    </location>
</feature>
<evidence type="ECO:0000313" key="2">
    <source>
        <dbReference type="EMBL" id="CRZ12446.1"/>
    </source>
</evidence>
<proteinExistence type="predicted"/>
<dbReference type="EMBL" id="HACM01012004">
    <property type="protein sequence ID" value="CRZ12446.1"/>
    <property type="molecule type" value="Transcribed_RNA"/>
</dbReference>
<reference evidence="2" key="1">
    <citation type="submission" date="2015-04" db="EMBL/GenBank/DDBJ databases">
        <title>The genome sequence of the plant pathogenic Rhizarian Plasmodiophora brassicae reveals insights in its biotrophic life cycle and the origin of chitin synthesis.</title>
        <authorList>
            <person name="Schwelm A."/>
            <person name="Fogelqvist J."/>
            <person name="Knaust A."/>
            <person name="Julke S."/>
            <person name="Lilja T."/>
            <person name="Dhandapani V."/>
            <person name="Bonilla-Rosso G."/>
            <person name="Karlsson M."/>
            <person name="Shevchenko A."/>
            <person name="Choi S.R."/>
            <person name="Kim H.G."/>
            <person name="Park J.Y."/>
            <person name="Lim Y.P."/>
            <person name="Ludwig-Muller J."/>
            <person name="Dixelius C."/>
        </authorList>
    </citation>
    <scope>NUCLEOTIDE SEQUENCE</scope>
    <source>
        <tissue evidence="2">Potato root galls</tissue>
    </source>
</reference>
<dbReference type="AlphaFoldDB" id="A0A0H5RFE5"/>